<keyword evidence="3" id="KW-0812">Transmembrane</keyword>
<evidence type="ECO:0000256" key="2">
    <source>
        <dbReference type="SAM" id="MobiDB-lite"/>
    </source>
</evidence>
<evidence type="ECO:0000313" key="6">
    <source>
        <dbReference type="Proteomes" id="UP001595867"/>
    </source>
</evidence>
<feature type="transmembrane region" description="Helical" evidence="3">
    <location>
        <begin position="21"/>
        <end position="44"/>
    </location>
</feature>
<proteinExistence type="predicted"/>
<dbReference type="Pfam" id="PF11611">
    <property type="entry name" value="DUF4352"/>
    <property type="match status" value="1"/>
</dbReference>
<dbReference type="EMBL" id="JBHSBL010000019">
    <property type="protein sequence ID" value="MFC4069024.1"/>
    <property type="molecule type" value="Genomic_DNA"/>
</dbReference>
<feature type="compositionally biased region" description="Low complexity" evidence="2">
    <location>
        <begin position="52"/>
        <end position="79"/>
    </location>
</feature>
<feature type="region of interest" description="Disordered" evidence="2">
    <location>
        <begin position="50"/>
        <end position="89"/>
    </location>
</feature>
<dbReference type="Proteomes" id="UP001595867">
    <property type="component" value="Unassembled WGS sequence"/>
</dbReference>
<evidence type="ECO:0000256" key="3">
    <source>
        <dbReference type="SAM" id="Phobius"/>
    </source>
</evidence>
<evidence type="ECO:0000259" key="4">
    <source>
        <dbReference type="Pfam" id="PF11611"/>
    </source>
</evidence>
<dbReference type="InterPro" id="IPR029050">
    <property type="entry name" value="Immunoprotect_excell_Ig-like"/>
</dbReference>
<feature type="domain" description="DUF4352" evidence="4">
    <location>
        <begin position="89"/>
        <end position="210"/>
    </location>
</feature>
<sequence length="218" mass="22491">MSHDFRHQRRPVRKARSVSPVKVTVAVVVSVLAVIALFAAGIAAEQFSHGSPAATTPATPKGKAAAAPPTGKTAAAPPAQAVADGPRPGDAVRDGKFEFVVSRVDCSRSSLGIEHLKRSADGKFCVVSLTVRNIGDTSKFFVGPAQKAHDASGTAYSSDELAGIIANRGTEAFLEQLGPGEKVTGKLVFDVPKKTTLTVLELHDSPLSGGVEATLAGL</sequence>
<keyword evidence="3" id="KW-1133">Transmembrane helix</keyword>
<keyword evidence="3" id="KW-0472">Membrane</keyword>
<name>A0ABV8J1V6_9ACTN</name>
<dbReference type="InterPro" id="IPR029051">
    <property type="entry name" value="DUF4352"/>
</dbReference>
<gene>
    <name evidence="5" type="ORF">ACFO0C_29175</name>
</gene>
<evidence type="ECO:0000256" key="1">
    <source>
        <dbReference type="ARBA" id="ARBA00022729"/>
    </source>
</evidence>
<keyword evidence="6" id="KW-1185">Reference proteome</keyword>
<accession>A0ABV8J1V6</accession>
<comment type="caution">
    <text evidence="5">The sequence shown here is derived from an EMBL/GenBank/DDBJ whole genome shotgun (WGS) entry which is preliminary data.</text>
</comment>
<keyword evidence="1" id="KW-0732">Signal</keyword>
<organism evidence="5 6">
    <name type="scientific">Actinoplanes subglobosus</name>
    <dbReference type="NCBI Taxonomy" id="1547892"/>
    <lineage>
        <taxon>Bacteria</taxon>
        <taxon>Bacillati</taxon>
        <taxon>Actinomycetota</taxon>
        <taxon>Actinomycetes</taxon>
        <taxon>Micromonosporales</taxon>
        <taxon>Micromonosporaceae</taxon>
        <taxon>Actinoplanes</taxon>
    </lineage>
</organism>
<dbReference type="Gene3D" id="2.60.40.1240">
    <property type="match status" value="1"/>
</dbReference>
<protein>
    <submittedName>
        <fullName evidence="5">DUF4352 domain-containing protein</fullName>
    </submittedName>
</protein>
<reference evidence="6" key="1">
    <citation type="journal article" date="2019" name="Int. J. Syst. Evol. Microbiol.">
        <title>The Global Catalogue of Microorganisms (GCM) 10K type strain sequencing project: providing services to taxonomists for standard genome sequencing and annotation.</title>
        <authorList>
            <consortium name="The Broad Institute Genomics Platform"/>
            <consortium name="The Broad Institute Genome Sequencing Center for Infectious Disease"/>
            <person name="Wu L."/>
            <person name="Ma J."/>
        </authorList>
    </citation>
    <scope>NUCLEOTIDE SEQUENCE [LARGE SCALE GENOMIC DNA]</scope>
    <source>
        <strain evidence="6">TBRC 5832</strain>
    </source>
</reference>
<evidence type="ECO:0000313" key="5">
    <source>
        <dbReference type="EMBL" id="MFC4069024.1"/>
    </source>
</evidence>
<dbReference type="RefSeq" id="WP_378069902.1">
    <property type="nucleotide sequence ID" value="NZ_JBHSBL010000019.1"/>
</dbReference>